<reference evidence="2 3" key="1">
    <citation type="journal article" date="2019" name="Sci. Rep.">
        <title>Orb-weaving spider Araneus ventricosus genome elucidates the spidroin gene catalogue.</title>
        <authorList>
            <person name="Kono N."/>
            <person name="Nakamura H."/>
            <person name="Ohtoshi R."/>
            <person name="Moran D.A.P."/>
            <person name="Shinohara A."/>
            <person name="Yoshida Y."/>
            <person name="Fujiwara M."/>
            <person name="Mori M."/>
            <person name="Tomita M."/>
            <person name="Arakawa K."/>
        </authorList>
    </citation>
    <scope>NUCLEOTIDE SEQUENCE [LARGE SCALE GENOMIC DNA]</scope>
</reference>
<evidence type="ECO:0000256" key="1">
    <source>
        <dbReference type="SAM" id="Phobius"/>
    </source>
</evidence>
<dbReference type="EMBL" id="BGPR01000666">
    <property type="protein sequence ID" value="GBM30658.1"/>
    <property type="molecule type" value="Genomic_DNA"/>
</dbReference>
<keyword evidence="1" id="KW-1133">Transmembrane helix</keyword>
<dbReference type="Proteomes" id="UP000499080">
    <property type="component" value="Unassembled WGS sequence"/>
</dbReference>
<dbReference type="AlphaFoldDB" id="A0A4Y2ER78"/>
<keyword evidence="1" id="KW-0812">Transmembrane</keyword>
<accession>A0A4Y2ER78</accession>
<keyword evidence="3" id="KW-1185">Reference proteome</keyword>
<sequence length="101" mass="11143">MPPYSVITLSVTVVWKGSVSPNVTSTFKQNLKLRLRREQSKRQASEFIPFAIFLLIGVFGLALTNGFLLAVRETGICMPESFGQQIYASQLEPNSPAHKSG</sequence>
<name>A0A4Y2ER78_ARAVE</name>
<evidence type="ECO:0000313" key="2">
    <source>
        <dbReference type="EMBL" id="GBM30658.1"/>
    </source>
</evidence>
<feature type="transmembrane region" description="Helical" evidence="1">
    <location>
        <begin position="47"/>
        <end position="71"/>
    </location>
</feature>
<evidence type="ECO:0000313" key="3">
    <source>
        <dbReference type="Proteomes" id="UP000499080"/>
    </source>
</evidence>
<proteinExistence type="predicted"/>
<protein>
    <submittedName>
        <fullName evidence="2">Uncharacterized protein</fullName>
    </submittedName>
</protein>
<keyword evidence="1" id="KW-0472">Membrane</keyword>
<gene>
    <name evidence="2" type="ORF">AVEN_203322_1</name>
</gene>
<comment type="caution">
    <text evidence="2">The sequence shown here is derived from an EMBL/GenBank/DDBJ whole genome shotgun (WGS) entry which is preliminary data.</text>
</comment>
<organism evidence="2 3">
    <name type="scientific">Araneus ventricosus</name>
    <name type="common">Orbweaver spider</name>
    <name type="synonym">Epeira ventricosa</name>
    <dbReference type="NCBI Taxonomy" id="182803"/>
    <lineage>
        <taxon>Eukaryota</taxon>
        <taxon>Metazoa</taxon>
        <taxon>Ecdysozoa</taxon>
        <taxon>Arthropoda</taxon>
        <taxon>Chelicerata</taxon>
        <taxon>Arachnida</taxon>
        <taxon>Araneae</taxon>
        <taxon>Araneomorphae</taxon>
        <taxon>Entelegynae</taxon>
        <taxon>Araneoidea</taxon>
        <taxon>Araneidae</taxon>
        <taxon>Araneus</taxon>
    </lineage>
</organism>